<organism evidence="1 2">
    <name type="scientific">Gemmata palustris</name>
    <dbReference type="NCBI Taxonomy" id="2822762"/>
    <lineage>
        <taxon>Bacteria</taxon>
        <taxon>Pseudomonadati</taxon>
        <taxon>Planctomycetota</taxon>
        <taxon>Planctomycetia</taxon>
        <taxon>Gemmatales</taxon>
        <taxon>Gemmataceae</taxon>
        <taxon>Gemmata</taxon>
    </lineage>
</organism>
<dbReference type="RefSeq" id="WP_210653541.1">
    <property type="nucleotide sequence ID" value="NZ_JAGKQQ010000001.1"/>
</dbReference>
<dbReference type="EMBL" id="JAGKQQ010000001">
    <property type="protein sequence ID" value="MBP3955464.1"/>
    <property type="molecule type" value="Genomic_DNA"/>
</dbReference>
<evidence type="ECO:0000313" key="1">
    <source>
        <dbReference type="EMBL" id="MBP3955464.1"/>
    </source>
</evidence>
<protein>
    <submittedName>
        <fullName evidence="1">Uncharacterized protein</fullName>
    </submittedName>
</protein>
<dbReference type="Proteomes" id="UP000676565">
    <property type="component" value="Unassembled WGS sequence"/>
</dbReference>
<comment type="caution">
    <text evidence="1">The sequence shown here is derived from an EMBL/GenBank/DDBJ whole genome shotgun (WGS) entry which is preliminary data.</text>
</comment>
<proteinExistence type="predicted"/>
<gene>
    <name evidence="1" type="ORF">J8F10_09235</name>
</gene>
<evidence type="ECO:0000313" key="2">
    <source>
        <dbReference type="Proteomes" id="UP000676565"/>
    </source>
</evidence>
<sequence length="88" mass="9346">MKDKALQVKFLKGAGELEGPFGGSSYIHRTADGDAFLKAAESGGPSTRYHFHQGDIGGSFPSEESRKRYMDKINTAAGETVVVPAEAA</sequence>
<accession>A0ABS5BP11</accession>
<name>A0ABS5BP11_9BACT</name>
<keyword evidence="2" id="KW-1185">Reference proteome</keyword>
<reference evidence="1 2" key="1">
    <citation type="submission" date="2021-04" db="EMBL/GenBank/DDBJ databases">
        <authorList>
            <person name="Ivanova A."/>
        </authorList>
    </citation>
    <scope>NUCLEOTIDE SEQUENCE [LARGE SCALE GENOMIC DNA]</scope>
    <source>
        <strain evidence="1 2">G18</strain>
    </source>
</reference>